<protein>
    <submittedName>
        <fullName evidence="1">Uncharacterized protein</fullName>
    </submittedName>
</protein>
<reference evidence="1" key="1">
    <citation type="journal article" date="2014" name="Front. Microbiol.">
        <title>High frequency of phylogenetically diverse reductive dehalogenase-homologous genes in deep subseafloor sedimentary metagenomes.</title>
        <authorList>
            <person name="Kawai M."/>
            <person name="Futagami T."/>
            <person name="Toyoda A."/>
            <person name="Takaki Y."/>
            <person name="Nishi S."/>
            <person name="Hori S."/>
            <person name="Arai W."/>
            <person name="Tsubouchi T."/>
            <person name="Morono Y."/>
            <person name="Uchiyama I."/>
            <person name="Ito T."/>
            <person name="Fujiyama A."/>
            <person name="Inagaki F."/>
            <person name="Takami H."/>
        </authorList>
    </citation>
    <scope>NUCLEOTIDE SEQUENCE</scope>
    <source>
        <strain evidence="1">Expedition CK06-06</strain>
    </source>
</reference>
<feature type="non-terminal residue" evidence="1">
    <location>
        <position position="1"/>
    </location>
</feature>
<proteinExistence type="predicted"/>
<gene>
    <name evidence="1" type="ORF">S01H1_15369</name>
</gene>
<sequence length="89" mass="9800">LGCLTKHPDWCKHDKAGNPILKNGLPTGGHCNAHAVLLASKLFVKHMWLEWWGDDAPSKPYAGQVYETEKCYGDAIGETEGRSALPRIV</sequence>
<comment type="caution">
    <text evidence="1">The sequence shown here is derived from an EMBL/GenBank/DDBJ whole genome shotgun (WGS) entry which is preliminary data.</text>
</comment>
<accession>X0SC58</accession>
<dbReference type="EMBL" id="BARS01008020">
    <property type="protein sequence ID" value="GAF72756.1"/>
    <property type="molecule type" value="Genomic_DNA"/>
</dbReference>
<evidence type="ECO:0000313" key="1">
    <source>
        <dbReference type="EMBL" id="GAF72756.1"/>
    </source>
</evidence>
<dbReference type="AlphaFoldDB" id="X0SC58"/>
<name>X0SC58_9ZZZZ</name>
<organism evidence="1">
    <name type="scientific">marine sediment metagenome</name>
    <dbReference type="NCBI Taxonomy" id="412755"/>
    <lineage>
        <taxon>unclassified sequences</taxon>
        <taxon>metagenomes</taxon>
        <taxon>ecological metagenomes</taxon>
    </lineage>
</organism>